<dbReference type="AlphaFoldDB" id="A0A1I7ERY5"/>
<dbReference type="Proteomes" id="UP000198844">
    <property type="component" value="Unassembled WGS sequence"/>
</dbReference>
<dbReference type="SUPFAM" id="SSF109604">
    <property type="entry name" value="HD-domain/PDEase-like"/>
    <property type="match status" value="1"/>
</dbReference>
<gene>
    <name evidence="1" type="ORF">SAMN05192563_106216</name>
</gene>
<proteinExistence type="predicted"/>
<dbReference type="EMBL" id="FPBH01000062">
    <property type="protein sequence ID" value="SFU26653.1"/>
    <property type="molecule type" value="Genomic_DNA"/>
</dbReference>
<name>A0A1I7ERY5_9BURK</name>
<organism evidence="1 2">
    <name type="scientific">Paraburkholderia aspalathi</name>
    <dbReference type="NCBI Taxonomy" id="1324617"/>
    <lineage>
        <taxon>Bacteria</taxon>
        <taxon>Pseudomonadati</taxon>
        <taxon>Pseudomonadota</taxon>
        <taxon>Betaproteobacteria</taxon>
        <taxon>Burkholderiales</taxon>
        <taxon>Burkholderiaceae</taxon>
        <taxon>Paraburkholderia</taxon>
    </lineage>
</organism>
<reference evidence="1 2" key="1">
    <citation type="submission" date="2016-10" db="EMBL/GenBank/DDBJ databases">
        <authorList>
            <person name="de Groot N.N."/>
        </authorList>
    </citation>
    <scope>NUCLEOTIDE SEQUENCE [LARGE SCALE GENOMIC DNA]</scope>
    <source>
        <strain evidence="1 2">LMG 27731</strain>
    </source>
</reference>
<dbReference type="OrthoDB" id="9802857at2"/>
<evidence type="ECO:0000313" key="1">
    <source>
        <dbReference type="EMBL" id="SFU26653.1"/>
    </source>
</evidence>
<evidence type="ECO:0000313" key="2">
    <source>
        <dbReference type="Proteomes" id="UP000198844"/>
    </source>
</evidence>
<sequence>MHCLQTATLTRRRVRDLSLLHHIGDTLSSRNHPDIAAAMLKPFVSQGNVWMMQHHAIFRGYYFLRNMGLDPNTRDRLLEQPELFERITEFCGKYDA</sequence>
<protein>
    <submittedName>
        <fullName evidence="1">Uncharacterized protein</fullName>
    </submittedName>
</protein>
<accession>A0A1I7ERY5</accession>